<dbReference type="AlphaFoldDB" id="E6YKA4"/>
<accession>E6YKA4</accession>
<feature type="transmembrane region" description="Helical" evidence="1">
    <location>
        <begin position="25"/>
        <end position="45"/>
    </location>
</feature>
<name>E6YKA4_9HYPH</name>
<protein>
    <submittedName>
        <fullName evidence="2">Uncharacterized protein</fullName>
    </submittedName>
</protein>
<keyword evidence="1" id="KW-0472">Membrane</keyword>
<keyword evidence="1" id="KW-0812">Transmembrane</keyword>
<organism evidence="2">
    <name type="scientific">Bartonella rochalimae ATCC BAA-1498</name>
    <dbReference type="NCBI Taxonomy" id="685782"/>
    <lineage>
        <taxon>Bacteria</taxon>
        <taxon>Pseudomonadati</taxon>
        <taxon>Pseudomonadota</taxon>
        <taxon>Alphaproteobacteria</taxon>
        <taxon>Hyphomicrobiales</taxon>
        <taxon>Bartonellaceae</taxon>
        <taxon>Bartonella</taxon>
    </lineage>
</organism>
<gene>
    <name evidence="2" type="ORF">BARRO_10225</name>
</gene>
<keyword evidence="1" id="KW-1133">Transmembrane helix</keyword>
<evidence type="ECO:0000313" key="2">
    <source>
        <dbReference type="EMBL" id="CBI77292.1"/>
    </source>
</evidence>
<evidence type="ECO:0000256" key="1">
    <source>
        <dbReference type="SAM" id="Phobius"/>
    </source>
</evidence>
<sequence>MAPNKIETGSNKRLHNAYYLFDHKAISFVQFLIVSIATVISHYNFEVCFSSIRIDG</sequence>
<proteinExistence type="predicted"/>
<dbReference type="EMBL" id="FN645455">
    <property type="protein sequence ID" value="CBI77292.1"/>
    <property type="molecule type" value="Genomic_DNA"/>
</dbReference>
<reference evidence="2" key="1">
    <citation type="journal article" date="2011" name="PLoS Genet.">
        <title>Parallel evolution of a type IV secretion system in radiating lineages of the host-restricted bacterial pathogen Bartonella.</title>
        <authorList>
            <person name="Engel P."/>
            <person name="Salzburger W."/>
            <person name="Liesch M."/>
            <person name="Chang C.C."/>
            <person name="Maruyama S."/>
            <person name="Lanz C."/>
            <person name="Calteau A."/>
            <person name="Lajus A."/>
            <person name="Medigue C."/>
            <person name="Schuster S.C."/>
            <person name="Dehio C."/>
        </authorList>
    </citation>
    <scope>NUCLEOTIDE SEQUENCE</scope>
    <source>
        <strain evidence="2">ATCC BAA-1498</strain>
    </source>
</reference>